<evidence type="ECO:0000256" key="1">
    <source>
        <dbReference type="ARBA" id="ARBA00010311"/>
    </source>
</evidence>
<evidence type="ECO:0000313" key="5">
    <source>
        <dbReference type="Proteomes" id="UP000472267"/>
    </source>
</evidence>
<feature type="compositionally biased region" description="Polar residues" evidence="2">
    <location>
        <begin position="453"/>
        <end position="462"/>
    </location>
</feature>
<feature type="compositionally biased region" description="Basic and acidic residues" evidence="2">
    <location>
        <begin position="677"/>
        <end position="687"/>
    </location>
</feature>
<dbReference type="Pfam" id="PF14816">
    <property type="entry name" value="CANIN"/>
    <property type="match status" value="1"/>
</dbReference>
<feature type="compositionally biased region" description="Polar residues" evidence="2">
    <location>
        <begin position="283"/>
        <end position="298"/>
    </location>
</feature>
<proteinExistence type="inferred from homology"/>
<dbReference type="Proteomes" id="UP000472267">
    <property type="component" value="Chromosome 13"/>
</dbReference>
<dbReference type="InterPro" id="IPR044276">
    <property type="entry name" value="CANIN_dom"/>
</dbReference>
<feature type="compositionally biased region" description="Acidic residues" evidence="2">
    <location>
        <begin position="1253"/>
        <end position="1262"/>
    </location>
</feature>
<feature type="region of interest" description="Disordered" evidence="2">
    <location>
        <begin position="1218"/>
        <end position="1309"/>
    </location>
</feature>
<feature type="compositionally biased region" description="Low complexity" evidence="2">
    <location>
        <begin position="408"/>
        <end position="428"/>
    </location>
</feature>
<reference evidence="4" key="3">
    <citation type="submission" date="2025-09" db="UniProtKB">
        <authorList>
            <consortium name="Ensembl"/>
        </authorList>
    </citation>
    <scope>IDENTIFICATION</scope>
</reference>
<feature type="compositionally biased region" description="Polar residues" evidence="2">
    <location>
        <begin position="1299"/>
        <end position="1309"/>
    </location>
</feature>
<dbReference type="OMA" id="QQFEVWV"/>
<feature type="compositionally biased region" description="Polar residues" evidence="2">
    <location>
        <begin position="220"/>
        <end position="234"/>
    </location>
</feature>
<feature type="compositionally biased region" description="Low complexity" evidence="2">
    <location>
        <begin position="603"/>
        <end position="620"/>
    </location>
</feature>
<feature type="compositionally biased region" description="Polar residues" evidence="2">
    <location>
        <begin position="1"/>
        <end position="11"/>
    </location>
</feature>
<feature type="compositionally biased region" description="Basic and acidic residues" evidence="2">
    <location>
        <begin position="621"/>
        <end position="634"/>
    </location>
</feature>
<reference evidence="4" key="1">
    <citation type="submission" date="2019-06" db="EMBL/GenBank/DDBJ databases">
        <authorList>
            <consortium name="Wellcome Sanger Institute Data Sharing"/>
        </authorList>
    </citation>
    <scope>NUCLEOTIDE SEQUENCE [LARGE SCALE GENOMIC DNA]</scope>
</reference>
<feature type="region of interest" description="Disordered" evidence="2">
    <location>
        <begin position="677"/>
        <end position="716"/>
    </location>
</feature>
<feature type="compositionally biased region" description="Basic and acidic residues" evidence="2">
    <location>
        <begin position="1263"/>
        <end position="1280"/>
    </location>
</feature>
<name>A0A672IIX6_SALFA</name>
<gene>
    <name evidence="4" type="primary">slf2</name>
</gene>
<evidence type="ECO:0000259" key="3">
    <source>
        <dbReference type="Pfam" id="PF14816"/>
    </source>
</evidence>
<feature type="region of interest" description="Disordered" evidence="2">
    <location>
        <begin position="370"/>
        <end position="495"/>
    </location>
</feature>
<dbReference type="InParanoid" id="A0A672IIX6"/>
<dbReference type="PANTHER" id="PTHR16046:SF9">
    <property type="entry name" value="SMC5-SMC6 COMPLEX LOCALIZATION FACTOR PROTEIN 2"/>
    <property type="match status" value="1"/>
</dbReference>
<feature type="compositionally biased region" description="Polar residues" evidence="2">
    <location>
        <begin position="693"/>
        <end position="714"/>
    </location>
</feature>
<feature type="region of interest" description="Disordered" evidence="2">
    <location>
        <begin position="509"/>
        <end position="634"/>
    </location>
</feature>
<feature type="compositionally biased region" description="Low complexity" evidence="2">
    <location>
        <begin position="513"/>
        <end position="551"/>
    </location>
</feature>
<keyword evidence="5" id="KW-1185">Reference proteome</keyword>
<accession>A0A672IIX6</accession>
<feature type="domain" description="Coiled-coil SMC6 And NSE5 INteracting (CANIN)" evidence="3">
    <location>
        <begin position="711"/>
        <end position="1079"/>
    </location>
</feature>
<sequence length="1309" mass="145148">MRKATENQGNTRKLADYKKNTISKKNKVKDFGGQQCSLHFTSSHQEIPMKLSQVPNQLSPPPSRKILSHSRPELCCKEKPGVQRHPTHFSGQVPPKGCIPSSPTGSPVNRLHSKPKDRLSSSNHSIQPPGLTLSGPNHILNSSNKPHAMSRDRVGPPHDREQTVPGLVPVTPVNGDSPSVLQPSNPGSPHPASPQFGRKSKNDSPSSRIHVDQVPESKAALSNSGTKNKSAQGHNSDKCQQSERTTSNHNVTPVVEINASSHKNDLDCATSKSLHLGSPKFGDSQTAKPTAGDSQGNFLDSSRLEQALKARGGQLRSDACKRSACSDPTSLTKHKQSHGTSSPKRWAHTPPTMGAKQALLDSTVTGVLTIRSPSLPKSGEDRLKNRTGVHSKTDKSHSSPQLPRKDSSCSTPSHRSSHSANTTSASAAKPVNRSHQNVERKKSDGNNLKPASKLTSVSSNGPSVEKSKAPRARKHLVLPDDTEELFTPDPHTYVVNFPRKTSKLKTVEVADKTPTSNATPSSSTPAPVSSCHKTPSAAPAPVSSHSSPHSSSPKRVKLDKISPPSTKLDNGPVPRSGVQLKKKSVKVDSKAILPVSNRVSSHTAADTTASEPSSAPSSQHPQEETQASERSRKHVIEEDPVAMDLDLDLSLALDFDVTQSSQSSEDEQLISFKEIIERATKPPDTPEKGAFSEPSTPGHHSSQTKHNLLPTTTKPDIYRNNLDNILKEMHTNKRAKEMEMEHLTACKEDLLRIAEYEEVEEKQEEGISSEEQRFLQRYSLTSSTIREMPPGEVVFNVEKVGRIFDQDTLQLRHCMVNPQGTAQKTMLWSSPAQLRLYVAIGLFQEGYDYQSPCPTPVTRFLFKMMSIHSDRLASDGMLQALFDIAMTAAYEREKNGSHQFRVWVPSLADVTLILLNMGAAFVTLYPFENLQPLFTEGDLLEDVYVKRESSFNEEQSVFSDHNYNNVFKYLHCSLGLCPRAYSDEELLLLLTVLSRISLDPQLILLSSLNLYPLHRRIVSNFTDWDKMLPKICVALTDLTDDHHNMCYLIHLLPNSKRGRQLRQHLSMSMVSKLLDGNCTYRPTQADFQLSELRPYVLRMQPSSLLRDLLNSGSGHRDEENTLDQQAYYLCYSLLTLANEASNLQFFTAQQKEQLLYLSFELEAHVKSDIRESEKCLYRSKVKDLVARIYTKWQILLQKTRPLHNKLYDYWQPVDTLTEGSQEEQGNEETAVMDVDETAPTEQSPEEMQKETVEPEEDMELGEELDKTEHGSTTDSFRTEDSSDLASDSFTLEAPDTGNGADSTPQTVEM</sequence>
<protein>
    <submittedName>
        <fullName evidence="4">SMC5-SMC6 complex localization factor protein 2-like</fullName>
    </submittedName>
</protein>
<feature type="region of interest" description="Disordered" evidence="2">
    <location>
        <begin position="77"/>
        <end position="251"/>
    </location>
</feature>
<evidence type="ECO:0000313" key="4">
    <source>
        <dbReference type="Ensembl" id="ENSSFAP00005041726.1"/>
    </source>
</evidence>
<evidence type="ECO:0000256" key="2">
    <source>
        <dbReference type="SAM" id="MobiDB-lite"/>
    </source>
</evidence>
<dbReference type="Ensembl" id="ENSSFAT00005043247.1">
    <property type="protein sequence ID" value="ENSSFAP00005041726.1"/>
    <property type="gene ID" value="ENSSFAG00005020712.1"/>
</dbReference>
<dbReference type="OrthoDB" id="6158547at2759"/>
<feature type="region of interest" description="Disordered" evidence="2">
    <location>
        <begin position="1"/>
        <end position="21"/>
    </location>
</feature>
<feature type="compositionally biased region" description="Basic and acidic residues" evidence="2">
    <location>
        <begin position="391"/>
        <end position="407"/>
    </location>
</feature>
<dbReference type="PANTHER" id="PTHR16046">
    <property type="entry name" value="SMC5-SMC6 COMPLEX LOCALIZATION FACTOR 2"/>
    <property type="match status" value="1"/>
</dbReference>
<feature type="compositionally biased region" description="Basic and acidic residues" evidence="2">
    <location>
        <begin position="149"/>
        <end position="162"/>
    </location>
</feature>
<reference evidence="4" key="2">
    <citation type="submission" date="2025-08" db="UniProtKB">
        <authorList>
            <consortium name="Ensembl"/>
        </authorList>
    </citation>
    <scope>IDENTIFICATION</scope>
</reference>
<dbReference type="InterPro" id="IPR026161">
    <property type="entry name" value="FAM178"/>
</dbReference>
<feature type="region of interest" description="Disordered" evidence="2">
    <location>
        <begin position="279"/>
        <end position="298"/>
    </location>
</feature>
<feature type="compositionally biased region" description="Polar residues" evidence="2">
    <location>
        <begin position="174"/>
        <end position="185"/>
    </location>
</feature>
<feature type="compositionally biased region" description="Polar residues" evidence="2">
    <location>
        <begin position="242"/>
        <end position="251"/>
    </location>
</feature>
<organism evidence="4 5">
    <name type="scientific">Salarias fasciatus</name>
    <name type="common">Jewelled blenny</name>
    <name type="synonym">Blennius fasciatus</name>
    <dbReference type="NCBI Taxonomy" id="181472"/>
    <lineage>
        <taxon>Eukaryota</taxon>
        <taxon>Metazoa</taxon>
        <taxon>Chordata</taxon>
        <taxon>Craniata</taxon>
        <taxon>Vertebrata</taxon>
        <taxon>Euteleostomi</taxon>
        <taxon>Actinopterygii</taxon>
        <taxon>Neopterygii</taxon>
        <taxon>Teleostei</taxon>
        <taxon>Neoteleostei</taxon>
        <taxon>Acanthomorphata</taxon>
        <taxon>Ovalentaria</taxon>
        <taxon>Blenniimorphae</taxon>
        <taxon>Blenniiformes</taxon>
        <taxon>Blennioidei</taxon>
        <taxon>Blenniidae</taxon>
        <taxon>Salariinae</taxon>
        <taxon>Salarias</taxon>
    </lineage>
</organism>
<comment type="similarity">
    <text evidence="1">Belongs to the FAM178 family.</text>
</comment>
<feature type="region of interest" description="Disordered" evidence="2">
    <location>
        <begin position="312"/>
        <end position="351"/>
    </location>
</feature>